<feature type="transmembrane region" description="Helical" evidence="1">
    <location>
        <begin position="87"/>
        <end position="108"/>
    </location>
</feature>
<protein>
    <recommendedName>
        <fullName evidence="2">DUF1648 domain-containing protein</fullName>
    </recommendedName>
</protein>
<feature type="transmembrane region" description="Helical" evidence="1">
    <location>
        <begin position="9"/>
        <end position="27"/>
    </location>
</feature>
<evidence type="ECO:0000313" key="3">
    <source>
        <dbReference type="EMBL" id="RSU04880.1"/>
    </source>
</evidence>
<dbReference type="InterPro" id="IPR026272">
    <property type="entry name" value="SdpI"/>
</dbReference>
<dbReference type="EMBL" id="NGJY01000001">
    <property type="protein sequence ID" value="RSU04880.1"/>
    <property type="molecule type" value="Genomic_DNA"/>
</dbReference>
<accession>A0A430ACE0</accession>
<keyword evidence="1" id="KW-0812">Transmembrane</keyword>
<feature type="domain" description="DUF1648" evidence="2">
    <location>
        <begin position="14"/>
        <end position="61"/>
    </location>
</feature>
<keyword evidence="4" id="KW-1185">Reference proteome</keyword>
<dbReference type="GO" id="GO:0009636">
    <property type="term" value="P:response to toxic substance"/>
    <property type="evidence" value="ECO:0007669"/>
    <property type="project" value="TreeGrafter"/>
</dbReference>
<proteinExistence type="predicted"/>
<evidence type="ECO:0000256" key="1">
    <source>
        <dbReference type="SAM" id="Phobius"/>
    </source>
</evidence>
<dbReference type="PIRSF" id="PIRSF038959">
    <property type="entry name" value="SdpI"/>
    <property type="match status" value="1"/>
</dbReference>
<feature type="transmembrane region" description="Helical" evidence="1">
    <location>
        <begin position="162"/>
        <end position="180"/>
    </location>
</feature>
<keyword evidence="1" id="KW-1133">Transmembrane helix</keyword>
<keyword evidence="1" id="KW-0472">Membrane</keyword>
<dbReference type="RefSeq" id="WP_126830587.1">
    <property type="nucleotide sequence ID" value="NZ_CBCRYB010000012.1"/>
</dbReference>
<dbReference type="InterPro" id="IPR012867">
    <property type="entry name" value="DUF1648"/>
</dbReference>
<sequence length="208" mass="23449">MEKVDWKTAIITTLVTLLPIGAGLYFYEDLPERMAIHFDINNVADGFAGKNVTLFLLPIGMAAVQLFTCIMSDRKKEAGYKPKVDYIFKWIIPILSFFVYGLTLAVGLNKSVDIRIVICLILGIMFMIIGNYLPKTRGDYSSSNRPFRQVKSPAVMKKYNRLMGYIFMIVGLLMVVSIFFAPIVSAAVVIIFVGVSLVVSLYYMREDK</sequence>
<evidence type="ECO:0000259" key="2">
    <source>
        <dbReference type="Pfam" id="PF07853"/>
    </source>
</evidence>
<feature type="transmembrane region" description="Helical" evidence="1">
    <location>
        <begin position="47"/>
        <end position="67"/>
    </location>
</feature>
<dbReference type="Pfam" id="PF07853">
    <property type="entry name" value="DUF1648"/>
    <property type="match status" value="1"/>
</dbReference>
<dbReference type="OrthoDB" id="9808690at2"/>
<dbReference type="Proteomes" id="UP000287101">
    <property type="component" value="Unassembled WGS sequence"/>
</dbReference>
<comment type="caution">
    <text evidence="3">The sequence shown here is derived from an EMBL/GenBank/DDBJ whole genome shotgun (WGS) entry which is preliminary data.</text>
</comment>
<dbReference type="PANTHER" id="PTHR37810">
    <property type="entry name" value="IMMUNITY PROTEIN SDPI"/>
    <property type="match status" value="1"/>
</dbReference>
<gene>
    <name evidence="3" type="ORF">CBF31_02345</name>
</gene>
<dbReference type="AlphaFoldDB" id="A0A430ACE0"/>
<evidence type="ECO:0000313" key="4">
    <source>
        <dbReference type="Proteomes" id="UP000287101"/>
    </source>
</evidence>
<feature type="transmembrane region" description="Helical" evidence="1">
    <location>
        <begin position="186"/>
        <end position="204"/>
    </location>
</feature>
<feature type="transmembrane region" description="Helical" evidence="1">
    <location>
        <begin position="114"/>
        <end position="133"/>
    </location>
</feature>
<reference evidence="3 4" key="1">
    <citation type="submission" date="2017-05" db="EMBL/GenBank/DDBJ databases">
        <title>Vagococcus spp. assemblies.</title>
        <authorList>
            <person name="Gulvik C.A."/>
        </authorList>
    </citation>
    <scope>NUCLEOTIDE SEQUENCE [LARGE SCALE GENOMIC DNA]</scope>
    <source>
        <strain evidence="3 4">CCUG 41755</strain>
    </source>
</reference>
<name>A0A430ACE0_9ENTE</name>
<organism evidence="3 4">
    <name type="scientific">Vagococcus fessus</name>
    <dbReference type="NCBI Taxonomy" id="120370"/>
    <lineage>
        <taxon>Bacteria</taxon>
        <taxon>Bacillati</taxon>
        <taxon>Bacillota</taxon>
        <taxon>Bacilli</taxon>
        <taxon>Lactobacillales</taxon>
        <taxon>Enterococcaceae</taxon>
        <taxon>Vagococcus</taxon>
    </lineage>
</organism>
<dbReference type="PANTHER" id="PTHR37810:SF5">
    <property type="entry name" value="IMMUNITY PROTEIN SDPI"/>
    <property type="match status" value="1"/>
</dbReference>